<dbReference type="Proteomes" id="UP001197974">
    <property type="component" value="Chromosome"/>
</dbReference>
<sequence length="125" mass="14381">MKFYIASSFQNKQQVIELSSILKENGHFHTYDWTKNQRANSLKALTEIGEAEKQAVLDCDLFILLLPGGIGSHVELGMALALKKTIYIYAPSQEYFDFENTTTFYHDQGVQIVTGPFHEFIRRFK</sequence>
<proteinExistence type="predicted"/>
<dbReference type="SUPFAM" id="SSF52309">
    <property type="entry name" value="N-(deoxy)ribosyltransferase-like"/>
    <property type="match status" value="1"/>
</dbReference>
<gene>
    <name evidence="1" type="ORF">LC087_15750</name>
</gene>
<evidence type="ECO:0000313" key="2">
    <source>
        <dbReference type="Proteomes" id="UP001197974"/>
    </source>
</evidence>
<name>A0ABY9JS13_9BACI</name>
<dbReference type="InterPro" id="IPR007710">
    <property type="entry name" value="Nucleoside_deoxyribTrfase"/>
</dbReference>
<dbReference type="Gene3D" id="3.40.50.450">
    <property type="match status" value="1"/>
</dbReference>
<protein>
    <submittedName>
        <fullName evidence="1">Nucleoside 2-deoxyribosyltransferase</fullName>
    </submittedName>
</protein>
<keyword evidence="2" id="KW-1185">Reference proteome</keyword>
<dbReference type="EMBL" id="CP129013">
    <property type="protein sequence ID" value="WLR42176.1"/>
    <property type="molecule type" value="Genomic_DNA"/>
</dbReference>
<dbReference type="RefSeq" id="WP_226543267.1">
    <property type="nucleotide sequence ID" value="NZ_CP129013.1"/>
</dbReference>
<evidence type="ECO:0000313" key="1">
    <source>
        <dbReference type="EMBL" id="WLR42176.1"/>
    </source>
</evidence>
<reference evidence="1 2" key="1">
    <citation type="submission" date="2023-06" db="EMBL/GenBank/DDBJ databases">
        <title>Five Gram-positive bacteria isolated from mangrove sediments in Shenzhen, Guangdong, China.</title>
        <authorList>
            <person name="Yu S."/>
            <person name="Zheng W."/>
            <person name="Huang Y."/>
        </authorList>
    </citation>
    <scope>NUCLEOTIDE SEQUENCE [LARGE SCALE GENOMIC DNA]</scope>
    <source>
        <strain evidence="1 2">SaN35-3</strain>
    </source>
</reference>
<accession>A0ABY9JS13</accession>
<organism evidence="1 2">
    <name type="scientific">Bacillus carboniphilus</name>
    <dbReference type="NCBI Taxonomy" id="86663"/>
    <lineage>
        <taxon>Bacteria</taxon>
        <taxon>Bacillati</taxon>
        <taxon>Bacillota</taxon>
        <taxon>Bacilli</taxon>
        <taxon>Bacillales</taxon>
        <taxon>Bacillaceae</taxon>
        <taxon>Bacillus</taxon>
    </lineage>
</organism>
<dbReference type="Pfam" id="PF05014">
    <property type="entry name" value="Nuc_deoxyrib_tr"/>
    <property type="match status" value="1"/>
</dbReference>